<dbReference type="PROSITE" id="PS51257">
    <property type="entry name" value="PROKAR_LIPOPROTEIN"/>
    <property type="match status" value="1"/>
</dbReference>
<dbReference type="Proteomes" id="UP001596432">
    <property type="component" value="Unassembled WGS sequence"/>
</dbReference>
<evidence type="ECO:0000256" key="6">
    <source>
        <dbReference type="ARBA" id="ARBA00023136"/>
    </source>
</evidence>
<evidence type="ECO:0000313" key="8">
    <source>
        <dbReference type="EMBL" id="MFC7138947.1"/>
    </source>
</evidence>
<accession>A0ABD5Y0G7</accession>
<dbReference type="AlphaFoldDB" id="A0ABD5Y0G7"/>
<keyword evidence="4" id="KW-0249">Electron transport</keyword>
<gene>
    <name evidence="8" type="ORF">ACFQMA_03730</name>
</gene>
<dbReference type="RefSeq" id="WP_274324547.1">
    <property type="nucleotide sequence ID" value="NZ_CP118158.1"/>
</dbReference>
<proteinExistence type="predicted"/>
<protein>
    <submittedName>
        <fullName evidence="8">Plastocyanin/azurin family copper-binding protein</fullName>
    </submittedName>
</protein>
<dbReference type="SUPFAM" id="SSF49503">
    <property type="entry name" value="Cupredoxins"/>
    <property type="match status" value="1"/>
</dbReference>
<dbReference type="InterPro" id="IPR008972">
    <property type="entry name" value="Cupredoxin"/>
</dbReference>
<keyword evidence="5" id="KW-0186">Copper</keyword>
<keyword evidence="2" id="KW-0813">Transport</keyword>
<evidence type="ECO:0000313" key="9">
    <source>
        <dbReference type="Proteomes" id="UP001596432"/>
    </source>
</evidence>
<keyword evidence="6" id="KW-0472">Membrane</keyword>
<comment type="caution">
    <text evidence="8">The sequence shown here is derived from an EMBL/GenBank/DDBJ whole genome shotgun (WGS) entry which is preliminary data.</text>
</comment>
<evidence type="ECO:0000256" key="5">
    <source>
        <dbReference type="ARBA" id="ARBA00023008"/>
    </source>
</evidence>
<name>A0ABD5Y0G7_9EURY</name>
<keyword evidence="9" id="KW-1185">Reference proteome</keyword>
<dbReference type="GO" id="GO:0046872">
    <property type="term" value="F:metal ion binding"/>
    <property type="evidence" value="ECO:0007669"/>
    <property type="project" value="UniProtKB-KW"/>
</dbReference>
<dbReference type="Gene3D" id="2.60.40.420">
    <property type="entry name" value="Cupredoxins - blue copper proteins"/>
    <property type="match status" value="1"/>
</dbReference>
<feature type="domain" description="Blue (type 1) copper" evidence="7">
    <location>
        <begin position="36"/>
        <end position="137"/>
    </location>
</feature>
<dbReference type="GO" id="GO:0016020">
    <property type="term" value="C:membrane"/>
    <property type="evidence" value="ECO:0007669"/>
    <property type="project" value="UniProtKB-SubCell"/>
</dbReference>
<dbReference type="PANTHER" id="PTHR34192:SF10">
    <property type="entry name" value="PLASTOCYANIN MAJOR ISOFORM, CHLOROPLASTIC-RELATED"/>
    <property type="match status" value="1"/>
</dbReference>
<organism evidence="8 9">
    <name type="scientific">Halosimplex aquaticum</name>
    <dbReference type="NCBI Taxonomy" id="3026162"/>
    <lineage>
        <taxon>Archaea</taxon>
        <taxon>Methanobacteriati</taxon>
        <taxon>Methanobacteriota</taxon>
        <taxon>Stenosarchaea group</taxon>
        <taxon>Halobacteria</taxon>
        <taxon>Halobacteriales</taxon>
        <taxon>Haloarculaceae</taxon>
        <taxon>Halosimplex</taxon>
    </lineage>
</organism>
<dbReference type="EMBL" id="JBHTAS010000001">
    <property type="protein sequence ID" value="MFC7138947.1"/>
    <property type="molecule type" value="Genomic_DNA"/>
</dbReference>
<evidence type="ECO:0000256" key="2">
    <source>
        <dbReference type="ARBA" id="ARBA00022448"/>
    </source>
</evidence>
<evidence type="ECO:0000259" key="7">
    <source>
        <dbReference type="Pfam" id="PF00127"/>
    </source>
</evidence>
<dbReference type="PANTHER" id="PTHR34192">
    <property type="entry name" value="PLASTOCYANIN MAJOR ISOFORM, CHLOROPLASTIC-RELATED"/>
    <property type="match status" value="1"/>
</dbReference>
<evidence type="ECO:0000256" key="4">
    <source>
        <dbReference type="ARBA" id="ARBA00022982"/>
    </source>
</evidence>
<reference evidence="8 9" key="1">
    <citation type="journal article" date="2019" name="Int. J. Syst. Evol. Microbiol.">
        <title>The Global Catalogue of Microorganisms (GCM) 10K type strain sequencing project: providing services to taxonomists for standard genome sequencing and annotation.</title>
        <authorList>
            <consortium name="The Broad Institute Genomics Platform"/>
            <consortium name="The Broad Institute Genome Sequencing Center for Infectious Disease"/>
            <person name="Wu L."/>
            <person name="Ma J."/>
        </authorList>
    </citation>
    <scope>NUCLEOTIDE SEQUENCE [LARGE SCALE GENOMIC DNA]</scope>
    <source>
        <strain evidence="8 9">XZYJT29</strain>
    </source>
</reference>
<keyword evidence="3" id="KW-0479">Metal-binding</keyword>
<dbReference type="InterPro" id="IPR000923">
    <property type="entry name" value="BlueCu_1"/>
</dbReference>
<comment type="subcellular location">
    <subcellularLocation>
        <location evidence="1">Membrane</location>
    </subcellularLocation>
</comment>
<dbReference type="GeneID" id="78819193"/>
<evidence type="ECO:0000256" key="3">
    <source>
        <dbReference type="ARBA" id="ARBA00022723"/>
    </source>
</evidence>
<dbReference type="Pfam" id="PF00127">
    <property type="entry name" value="Copper-bind"/>
    <property type="match status" value="1"/>
</dbReference>
<evidence type="ECO:0000256" key="1">
    <source>
        <dbReference type="ARBA" id="ARBA00004370"/>
    </source>
</evidence>
<sequence>MDRRAFLRSAGTVAIAAGLAGCGEGSGETGDYDVGMTARKFDPATVEVPPGTTVVWKNTSSHAHTVTAYEAEIPEEADYWSSGEFDTQSAAEDGWLDGNDGAIYQDETYEHTFETVGTHNYFCIPHETGGMVGVVVVSEDATAKPTDT</sequence>